<dbReference type="EMBL" id="JAHUTI010079096">
    <property type="protein sequence ID" value="MED6257351.1"/>
    <property type="molecule type" value="Genomic_DNA"/>
</dbReference>
<gene>
    <name evidence="1" type="ORF">ATANTOWER_019912</name>
</gene>
<proteinExistence type="predicted"/>
<protein>
    <submittedName>
        <fullName evidence="1">Uncharacterized protein</fullName>
    </submittedName>
</protein>
<evidence type="ECO:0000313" key="2">
    <source>
        <dbReference type="Proteomes" id="UP001345963"/>
    </source>
</evidence>
<comment type="caution">
    <text evidence="1">The sequence shown here is derived from an EMBL/GenBank/DDBJ whole genome shotgun (WGS) entry which is preliminary data.</text>
</comment>
<organism evidence="1 2">
    <name type="scientific">Ataeniobius toweri</name>
    <dbReference type="NCBI Taxonomy" id="208326"/>
    <lineage>
        <taxon>Eukaryota</taxon>
        <taxon>Metazoa</taxon>
        <taxon>Chordata</taxon>
        <taxon>Craniata</taxon>
        <taxon>Vertebrata</taxon>
        <taxon>Euteleostomi</taxon>
        <taxon>Actinopterygii</taxon>
        <taxon>Neopterygii</taxon>
        <taxon>Teleostei</taxon>
        <taxon>Neoteleostei</taxon>
        <taxon>Acanthomorphata</taxon>
        <taxon>Ovalentaria</taxon>
        <taxon>Atherinomorphae</taxon>
        <taxon>Cyprinodontiformes</taxon>
        <taxon>Goodeidae</taxon>
        <taxon>Ataeniobius</taxon>
    </lineage>
</organism>
<dbReference type="Proteomes" id="UP001345963">
    <property type="component" value="Unassembled WGS sequence"/>
</dbReference>
<reference evidence="1 2" key="1">
    <citation type="submission" date="2021-07" db="EMBL/GenBank/DDBJ databases">
        <authorList>
            <person name="Palmer J.M."/>
        </authorList>
    </citation>
    <scope>NUCLEOTIDE SEQUENCE [LARGE SCALE GENOMIC DNA]</scope>
    <source>
        <strain evidence="1 2">AT_MEX2019</strain>
        <tissue evidence="1">Muscle</tissue>
    </source>
</reference>
<sequence length="101" mass="11281">MFCSAVSRAELRERRLPDCVCKGETDESQLAKAQRGGVEWAQLMLVRASKRSERVYVRFVRARGQRFGGQGEHGGGQRFFGGWEAVCADIQTRKVEALTGC</sequence>
<accession>A0ABU7C3P5</accession>
<keyword evidence="2" id="KW-1185">Reference proteome</keyword>
<evidence type="ECO:0000313" key="1">
    <source>
        <dbReference type="EMBL" id="MED6257351.1"/>
    </source>
</evidence>
<name>A0ABU7C3P5_9TELE</name>